<feature type="compositionally biased region" description="Low complexity" evidence="1">
    <location>
        <begin position="87"/>
        <end position="108"/>
    </location>
</feature>
<name>A0AAD3E3T7_9CHLO</name>
<evidence type="ECO:0000313" key="4">
    <source>
        <dbReference type="Proteomes" id="UP001054857"/>
    </source>
</evidence>
<evidence type="ECO:0000256" key="2">
    <source>
        <dbReference type="SAM" id="SignalP"/>
    </source>
</evidence>
<keyword evidence="2" id="KW-0732">Signal</keyword>
<sequence length="281" mass="30948">MQLAPALLFPGLALARDTLPALSRLLINLSNANPLQARCLHQRRPVLHEAWAVNAAGTAAPSQTFWLHPNINISAGSSYRHFSSSSSTSASGESSSSSKKAGSGSGSSNQRPHELLAAKCRVLPFSLSIEEAEAAWEAHHQGFFTSHPGKWASVKPSLLPFWCFSAEVHITVHSAQVGRDYLASRYNPATRRNETYWDTAWATVRPNWRYSRRWGAEAEQMQVYGGAKYRHDPALDRMRPLEAVRRALPYSEYVKQADARQGGQGGQRQGQQGQQQGGQGQ</sequence>
<keyword evidence="4" id="KW-1185">Reference proteome</keyword>
<gene>
    <name evidence="3" type="ORF">Agub_g15938</name>
</gene>
<dbReference type="AlphaFoldDB" id="A0AAD3E3T7"/>
<accession>A0AAD3E3T7</accession>
<feature type="signal peptide" evidence="2">
    <location>
        <begin position="1"/>
        <end position="15"/>
    </location>
</feature>
<dbReference type="Proteomes" id="UP001054857">
    <property type="component" value="Unassembled WGS sequence"/>
</dbReference>
<feature type="chain" id="PRO_5041904453" evidence="2">
    <location>
        <begin position="16"/>
        <end position="281"/>
    </location>
</feature>
<proteinExistence type="predicted"/>
<dbReference type="EMBL" id="BMAR01000096">
    <property type="protein sequence ID" value="GFR53190.1"/>
    <property type="molecule type" value="Genomic_DNA"/>
</dbReference>
<feature type="region of interest" description="Disordered" evidence="1">
    <location>
        <begin position="255"/>
        <end position="281"/>
    </location>
</feature>
<organism evidence="3 4">
    <name type="scientific">Astrephomene gubernaculifera</name>
    <dbReference type="NCBI Taxonomy" id="47775"/>
    <lineage>
        <taxon>Eukaryota</taxon>
        <taxon>Viridiplantae</taxon>
        <taxon>Chlorophyta</taxon>
        <taxon>core chlorophytes</taxon>
        <taxon>Chlorophyceae</taxon>
        <taxon>CS clade</taxon>
        <taxon>Chlamydomonadales</taxon>
        <taxon>Astrephomenaceae</taxon>
        <taxon>Astrephomene</taxon>
    </lineage>
</organism>
<protein>
    <submittedName>
        <fullName evidence="3">Uncharacterized protein</fullName>
    </submittedName>
</protein>
<feature type="non-terminal residue" evidence="3">
    <location>
        <position position="1"/>
    </location>
</feature>
<evidence type="ECO:0000313" key="3">
    <source>
        <dbReference type="EMBL" id="GFR53190.1"/>
    </source>
</evidence>
<feature type="region of interest" description="Disordered" evidence="1">
    <location>
        <begin position="87"/>
        <end position="111"/>
    </location>
</feature>
<evidence type="ECO:0000256" key="1">
    <source>
        <dbReference type="SAM" id="MobiDB-lite"/>
    </source>
</evidence>
<reference evidence="3 4" key="1">
    <citation type="journal article" date="2021" name="Sci. Rep.">
        <title>Genome sequencing of the multicellular alga Astrephomene provides insights into convergent evolution of germ-soma differentiation.</title>
        <authorList>
            <person name="Yamashita S."/>
            <person name="Yamamoto K."/>
            <person name="Matsuzaki R."/>
            <person name="Suzuki S."/>
            <person name="Yamaguchi H."/>
            <person name="Hirooka S."/>
            <person name="Minakuchi Y."/>
            <person name="Miyagishima S."/>
            <person name="Kawachi M."/>
            <person name="Toyoda A."/>
            <person name="Nozaki H."/>
        </authorList>
    </citation>
    <scope>NUCLEOTIDE SEQUENCE [LARGE SCALE GENOMIC DNA]</scope>
    <source>
        <strain evidence="3 4">NIES-4017</strain>
    </source>
</reference>
<comment type="caution">
    <text evidence="3">The sequence shown here is derived from an EMBL/GenBank/DDBJ whole genome shotgun (WGS) entry which is preliminary data.</text>
</comment>